<dbReference type="PANTHER" id="PTHR47992">
    <property type="entry name" value="PROTEIN PHOSPHATASE"/>
    <property type="match status" value="1"/>
</dbReference>
<organism evidence="2 3">
    <name type="scientific">Mycobacterium asiaticum</name>
    <dbReference type="NCBI Taxonomy" id="1790"/>
    <lineage>
        <taxon>Bacteria</taxon>
        <taxon>Bacillati</taxon>
        <taxon>Actinomycetota</taxon>
        <taxon>Actinomycetes</taxon>
        <taxon>Mycobacteriales</taxon>
        <taxon>Mycobacteriaceae</taxon>
        <taxon>Mycobacterium</taxon>
    </lineage>
</organism>
<name>A0A1A3CYN8_MYCAS</name>
<comment type="caution">
    <text evidence="2">The sequence shown here is derived from an EMBL/GenBank/DDBJ whole genome shotgun (WGS) entry which is preliminary data.</text>
</comment>
<proteinExistence type="predicted"/>
<dbReference type="Pfam" id="PF13672">
    <property type="entry name" value="PP2C_2"/>
    <property type="match status" value="1"/>
</dbReference>
<dbReference type="SUPFAM" id="SSF81606">
    <property type="entry name" value="PP2C-like"/>
    <property type="match status" value="1"/>
</dbReference>
<protein>
    <recommendedName>
        <fullName evidence="1">PPM-type phosphatase domain-containing protein</fullName>
    </recommendedName>
</protein>
<dbReference type="eggNOG" id="COG0631">
    <property type="taxonomic scope" value="Bacteria"/>
</dbReference>
<evidence type="ECO:0000313" key="2">
    <source>
        <dbReference type="EMBL" id="OBI91903.1"/>
    </source>
</evidence>
<evidence type="ECO:0000259" key="1">
    <source>
        <dbReference type="PROSITE" id="PS51746"/>
    </source>
</evidence>
<dbReference type="CDD" id="cd00143">
    <property type="entry name" value="PP2Cc"/>
    <property type="match status" value="1"/>
</dbReference>
<dbReference type="Proteomes" id="UP000093795">
    <property type="component" value="Unassembled WGS sequence"/>
</dbReference>
<dbReference type="PROSITE" id="PS51746">
    <property type="entry name" value="PPM_2"/>
    <property type="match status" value="1"/>
</dbReference>
<sequence>MNQPQLDAQYSALSDVGCQRNENQDRWGVDADQWLFMVADGVGGSRDGALAAQTMVDVLPRYVAHHLPMDQRDQPDAAERLGRAVSELSDDLHAKAQDDARYAGANSTLVTALMAGSRLLVAHLGDSRAYLRRDQQLQRLTRDHTLVQALVDAHQVDPEDTGQHRARSVVTKYMGMKPPARADASTLDLRAGDRILLCSDGLHGVVKEPGLAQILDANADPGYACAALIAAAREAGGPDNITALVINIAHG</sequence>
<accession>A0A1A3CYN8</accession>
<reference evidence="2 3" key="1">
    <citation type="submission" date="2016-06" db="EMBL/GenBank/DDBJ databases">
        <authorList>
            <person name="Kjaerup R.B."/>
            <person name="Dalgaard T.S."/>
            <person name="Juul-Madsen H.R."/>
        </authorList>
    </citation>
    <scope>NUCLEOTIDE SEQUENCE [LARGE SCALE GENOMIC DNA]</scope>
    <source>
        <strain evidence="2 3">1081914.2</strain>
    </source>
</reference>
<gene>
    <name evidence="2" type="ORF">A9X01_10045</name>
</gene>
<dbReference type="EMBL" id="LZKQ01000019">
    <property type="protein sequence ID" value="OBI91903.1"/>
    <property type="molecule type" value="Genomic_DNA"/>
</dbReference>
<dbReference type="GO" id="GO:0004722">
    <property type="term" value="F:protein serine/threonine phosphatase activity"/>
    <property type="evidence" value="ECO:0007669"/>
    <property type="project" value="InterPro"/>
</dbReference>
<dbReference type="InterPro" id="IPR015655">
    <property type="entry name" value="PP2C"/>
</dbReference>
<dbReference type="SMART" id="SM00332">
    <property type="entry name" value="PP2Cc"/>
    <property type="match status" value="1"/>
</dbReference>
<dbReference type="InterPro" id="IPR001932">
    <property type="entry name" value="PPM-type_phosphatase-like_dom"/>
</dbReference>
<feature type="domain" description="PPM-type phosphatase" evidence="1">
    <location>
        <begin position="9"/>
        <end position="248"/>
    </location>
</feature>
<evidence type="ECO:0000313" key="3">
    <source>
        <dbReference type="Proteomes" id="UP000093795"/>
    </source>
</evidence>
<dbReference type="Gene3D" id="3.60.40.10">
    <property type="entry name" value="PPM-type phosphatase domain"/>
    <property type="match status" value="1"/>
</dbReference>
<dbReference type="RefSeq" id="WP_065118998.1">
    <property type="nucleotide sequence ID" value="NZ_LZKQ01000019.1"/>
</dbReference>
<dbReference type="STRING" id="1790.A5645_01245"/>
<dbReference type="InterPro" id="IPR036457">
    <property type="entry name" value="PPM-type-like_dom_sf"/>
</dbReference>
<dbReference type="AlphaFoldDB" id="A0A1A3CYN8"/>
<dbReference type="SMART" id="SM00331">
    <property type="entry name" value="PP2C_SIG"/>
    <property type="match status" value="1"/>
</dbReference>
<dbReference type="OrthoDB" id="9801841at2"/>